<protein>
    <recommendedName>
        <fullName evidence="2">acetyl-CoA C-acetyltransferase</fullName>
        <ecNumber evidence="2">2.3.1.9</ecNumber>
    </recommendedName>
    <alternativeName>
        <fullName evidence="5">Acetoacetyl-CoA thiolase</fullName>
    </alternativeName>
</protein>
<evidence type="ECO:0000256" key="1">
    <source>
        <dbReference type="ARBA" id="ARBA00010982"/>
    </source>
</evidence>
<dbReference type="RefSeq" id="WP_069975889.1">
    <property type="nucleotide sequence ID" value="NZ_CP017269.1"/>
</dbReference>
<dbReference type="KEGG" id="gfe:Gferi_09590"/>
<evidence type="ECO:0000256" key="6">
    <source>
        <dbReference type="PIRSR" id="PIRSR000429-1"/>
    </source>
</evidence>
<feature type="active site" description="Acyl-thioester intermediate" evidence="6">
    <location>
        <position position="90"/>
    </location>
</feature>
<feature type="active site" description="Proton acceptor" evidence="6">
    <location>
        <position position="352"/>
    </location>
</feature>
<dbReference type="CDD" id="cd00751">
    <property type="entry name" value="thiolase"/>
    <property type="match status" value="1"/>
</dbReference>
<dbReference type="PIRSF" id="PIRSF000429">
    <property type="entry name" value="Ac-CoA_Ac_transf"/>
    <property type="match status" value="1"/>
</dbReference>
<name>A0A1D8GFX1_9FIRM</name>
<dbReference type="InterPro" id="IPR002155">
    <property type="entry name" value="Thiolase"/>
</dbReference>
<sequence>MFKNAYIPYGGYYSTPFCKWQGTLSNENSVELGANTSKRWFESKGFDPKIIDYLYLGITIGQKSFFYGASWAAHMMGATDIPGQTIMHACATSTASIYNASLAVETGNLDTAYCLLVDRTSNGPHTIWPNPKGPGGEVIAENWNMDNINCDPSTGLGMLRTAENVAKENGFTRQEADELTLRRFEQYQDALAEDRAFQKRYMFPIELKVSRKESRLIEEDEGITKTSKEGLEKLRTVMEEGIHTFGSQTHPADGNVGILVTTKDHAARLSKDATIPIQVISYGYARTKKAFMPAAPGPAAKMAIEKAGLKISDIVTIKNHNPFIANDLFLAKDLGIDAKSFNNFGSSLVFGHPQGPTLGRLFIEAVEETVMKGGGYALVTGCAAGDSAAALVVKVG</sequence>
<organism evidence="10 11">
    <name type="scientific">Geosporobacter ferrireducens</name>
    <dbReference type="NCBI Taxonomy" id="1424294"/>
    <lineage>
        <taxon>Bacteria</taxon>
        <taxon>Bacillati</taxon>
        <taxon>Bacillota</taxon>
        <taxon>Clostridia</taxon>
        <taxon>Peptostreptococcales</taxon>
        <taxon>Thermotaleaceae</taxon>
        <taxon>Geosporobacter</taxon>
    </lineage>
</organism>
<dbReference type="SUPFAM" id="SSF53901">
    <property type="entry name" value="Thiolase-like"/>
    <property type="match status" value="2"/>
</dbReference>
<evidence type="ECO:0000256" key="5">
    <source>
        <dbReference type="ARBA" id="ARBA00030755"/>
    </source>
</evidence>
<evidence type="ECO:0000256" key="2">
    <source>
        <dbReference type="ARBA" id="ARBA00012705"/>
    </source>
</evidence>
<feature type="domain" description="Thiolase N-terminal" evidence="8">
    <location>
        <begin position="14"/>
        <end position="263"/>
    </location>
</feature>
<evidence type="ECO:0000256" key="4">
    <source>
        <dbReference type="ARBA" id="ARBA00023315"/>
    </source>
</evidence>
<dbReference type="InterPro" id="IPR016039">
    <property type="entry name" value="Thiolase-like"/>
</dbReference>
<keyword evidence="3 7" id="KW-0808">Transferase</keyword>
<dbReference type="OrthoDB" id="9764638at2"/>
<evidence type="ECO:0000313" key="11">
    <source>
        <dbReference type="Proteomes" id="UP000095743"/>
    </source>
</evidence>
<feature type="domain" description="Thiolase C-terminal" evidence="9">
    <location>
        <begin position="278"/>
        <end position="394"/>
    </location>
</feature>
<dbReference type="InterPro" id="IPR020616">
    <property type="entry name" value="Thiolase_N"/>
</dbReference>
<keyword evidence="4 7" id="KW-0012">Acyltransferase</keyword>
<dbReference type="Pfam" id="PF02803">
    <property type="entry name" value="Thiolase_C"/>
    <property type="match status" value="1"/>
</dbReference>
<dbReference type="GO" id="GO:0003985">
    <property type="term" value="F:acetyl-CoA C-acetyltransferase activity"/>
    <property type="evidence" value="ECO:0007669"/>
    <property type="project" value="UniProtKB-EC"/>
</dbReference>
<evidence type="ECO:0000259" key="9">
    <source>
        <dbReference type="Pfam" id="PF02803"/>
    </source>
</evidence>
<reference evidence="10 11" key="1">
    <citation type="submission" date="2016-09" db="EMBL/GenBank/DDBJ databases">
        <title>Genomic analysis reveals versatility of anaerobic energy metabolism of Geosporobacter ferrireducens IRF9 of phylum Firmicutes.</title>
        <authorList>
            <person name="Kim S.-J."/>
        </authorList>
    </citation>
    <scope>NUCLEOTIDE SEQUENCE [LARGE SCALE GENOMIC DNA]</scope>
    <source>
        <strain evidence="10 11">IRF9</strain>
    </source>
</reference>
<dbReference type="PANTHER" id="PTHR18919:SF107">
    <property type="entry name" value="ACETYL-COA ACETYLTRANSFERASE, CYTOSOLIC"/>
    <property type="match status" value="1"/>
</dbReference>
<dbReference type="Pfam" id="PF00108">
    <property type="entry name" value="Thiolase_N"/>
    <property type="match status" value="1"/>
</dbReference>
<gene>
    <name evidence="10" type="ORF">Gferi_09590</name>
</gene>
<dbReference type="STRING" id="1424294.Gferi_09590"/>
<dbReference type="EC" id="2.3.1.9" evidence="2"/>
<keyword evidence="11" id="KW-1185">Reference proteome</keyword>
<dbReference type="AlphaFoldDB" id="A0A1D8GFX1"/>
<feature type="active site" description="Proton acceptor" evidence="6">
    <location>
        <position position="382"/>
    </location>
</feature>
<dbReference type="EMBL" id="CP017269">
    <property type="protein sequence ID" value="AOT69808.1"/>
    <property type="molecule type" value="Genomic_DNA"/>
</dbReference>
<dbReference type="Proteomes" id="UP000095743">
    <property type="component" value="Chromosome"/>
</dbReference>
<evidence type="ECO:0000259" key="8">
    <source>
        <dbReference type="Pfam" id="PF00108"/>
    </source>
</evidence>
<dbReference type="Gene3D" id="3.40.47.10">
    <property type="match status" value="1"/>
</dbReference>
<evidence type="ECO:0000256" key="3">
    <source>
        <dbReference type="ARBA" id="ARBA00022679"/>
    </source>
</evidence>
<evidence type="ECO:0000313" key="10">
    <source>
        <dbReference type="EMBL" id="AOT69808.1"/>
    </source>
</evidence>
<evidence type="ECO:0000256" key="7">
    <source>
        <dbReference type="RuleBase" id="RU003557"/>
    </source>
</evidence>
<dbReference type="PANTHER" id="PTHR18919">
    <property type="entry name" value="ACETYL-COA C-ACYLTRANSFERASE"/>
    <property type="match status" value="1"/>
</dbReference>
<accession>A0A1D8GFX1</accession>
<comment type="similarity">
    <text evidence="1 7">Belongs to the thiolase-like superfamily. Thiolase family.</text>
</comment>
<proteinExistence type="inferred from homology"/>
<dbReference type="InterPro" id="IPR020617">
    <property type="entry name" value="Thiolase_C"/>
</dbReference>